<protein>
    <submittedName>
        <fullName evidence="3">Secreted protein</fullName>
    </submittedName>
</protein>
<proteinExistence type="predicted"/>
<feature type="domain" description="IFT121-like TPR repeats" evidence="1">
    <location>
        <begin position="6"/>
        <end position="54"/>
    </location>
</feature>
<evidence type="ECO:0000313" key="3">
    <source>
        <dbReference type="WBParaSite" id="ALUE_0000104801-mRNA-1"/>
    </source>
</evidence>
<organism evidence="2 3">
    <name type="scientific">Ascaris lumbricoides</name>
    <name type="common">Giant roundworm</name>
    <dbReference type="NCBI Taxonomy" id="6252"/>
    <lineage>
        <taxon>Eukaryota</taxon>
        <taxon>Metazoa</taxon>
        <taxon>Ecdysozoa</taxon>
        <taxon>Nematoda</taxon>
        <taxon>Chromadorea</taxon>
        <taxon>Rhabditida</taxon>
        <taxon>Spirurina</taxon>
        <taxon>Ascaridomorpha</taxon>
        <taxon>Ascaridoidea</taxon>
        <taxon>Ascarididae</taxon>
        <taxon>Ascaris</taxon>
    </lineage>
</organism>
<sequence>MLPYNKIFSALASCAARQFSVCSRAFIKLESLTTIPPQERDAYSKLALTIFTKYVDLLPLFYHL</sequence>
<dbReference type="WBParaSite" id="ALUE_0000104801-mRNA-1">
    <property type="protein sequence ID" value="ALUE_0000104801-mRNA-1"/>
    <property type="gene ID" value="ALUE_0000104801"/>
</dbReference>
<dbReference type="Pfam" id="PF25768">
    <property type="entry name" value="TPR_IFT121"/>
    <property type="match status" value="1"/>
</dbReference>
<accession>A0A0M3HHQ3</accession>
<dbReference type="AlphaFoldDB" id="A0A0M3HHQ3"/>
<dbReference type="Proteomes" id="UP000036681">
    <property type="component" value="Unplaced"/>
</dbReference>
<keyword evidence="2" id="KW-1185">Reference proteome</keyword>
<dbReference type="InterPro" id="IPR057979">
    <property type="entry name" value="TPR_IFT121"/>
</dbReference>
<evidence type="ECO:0000313" key="2">
    <source>
        <dbReference type="Proteomes" id="UP000036681"/>
    </source>
</evidence>
<name>A0A0M3HHQ3_ASCLU</name>
<reference evidence="3" key="1">
    <citation type="submission" date="2017-02" db="UniProtKB">
        <authorList>
            <consortium name="WormBaseParasite"/>
        </authorList>
    </citation>
    <scope>IDENTIFICATION</scope>
</reference>
<evidence type="ECO:0000259" key="1">
    <source>
        <dbReference type="Pfam" id="PF25768"/>
    </source>
</evidence>